<name>A0A061G7R0_THECC</name>
<reference evidence="1 2" key="1">
    <citation type="journal article" date="2013" name="Genome Biol.">
        <title>The genome sequence of the most widely cultivated cacao type and its use to identify candidate genes regulating pod color.</title>
        <authorList>
            <person name="Motamayor J.C."/>
            <person name="Mockaitis K."/>
            <person name="Schmutz J."/>
            <person name="Haiminen N."/>
            <person name="Iii D.L."/>
            <person name="Cornejo O."/>
            <person name="Findley S.D."/>
            <person name="Zheng P."/>
            <person name="Utro F."/>
            <person name="Royaert S."/>
            <person name="Saski C."/>
            <person name="Jenkins J."/>
            <person name="Podicheti R."/>
            <person name="Zhao M."/>
            <person name="Scheffler B.E."/>
            <person name="Stack J.C."/>
            <person name="Feltus F.A."/>
            <person name="Mustiga G.M."/>
            <person name="Amores F."/>
            <person name="Phillips W."/>
            <person name="Marelli J.P."/>
            <person name="May G.D."/>
            <person name="Shapiro H."/>
            <person name="Ma J."/>
            <person name="Bustamante C.D."/>
            <person name="Schnell R.J."/>
            <person name="Main D."/>
            <person name="Gilbert D."/>
            <person name="Parida L."/>
            <person name="Kuhn D.N."/>
        </authorList>
    </citation>
    <scope>NUCLEOTIDE SEQUENCE [LARGE SCALE GENOMIC DNA]</scope>
    <source>
        <strain evidence="2">cv. Matina 1-6</strain>
    </source>
</reference>
<proteinExistence type="predicted"/>
<protein>
    <submittedName>
        <fullName evidence="1">Uncharacterized protein</fullName>
    </submittedName>
</protein>
<dbReference type="Proteomes" id="UP000026915">
    <property type="component" value="Chromosome 3"/>
</dbReference>
<accession>A0A061G7R0</accession>
<evidence type="ECO:0000313" key="1">
    <source>
        <dbReference type="EMBL" id="EOY23084.1"/>
    </source>
</evidence>
<keyword evidence="2" id="KW-1185">Reference proteome</keyword>
<dbReference type="HOGENOM" id="CLU_2162997_0_0_1"/>
<dbReference type="Gramene" id="EOY23084">
    <property type="protein sequence ID" value="EOY23084"/>
    <property type="gene ID" value="TCM_015082"/>
</dbReference>
<gene>
    <name evidence="1" type="ORF">TCM_015082</name>
</gene>
<evidence type="ECO:0000313" key="2">
    <source>
        <dbReference type="Proteomes" id="UP000026915"/>
    </source>
</evidence>
<dbReference type="InParanoid" id="A0A061G7R0"/>
<dbReference type="EMBL" id="CM001881">
    <property type="protein sequence ID" value="EOY23084.1"/>
    <property type="molecule type" value="Genomic_DNA"/>
</dbReference>
<dbReference type="AlphaFoldDB" id="A0A061G7R0"/>
<sequence length="111" mass="12825">MLSRSKCLRRLCRRLLNILRIPRSRNWKPPSGVRKVQTSRPSPQGYRRHVVCTRRHLRSGKSPQPNPRFLVWLPHFTNPLPGVPPANSTVHRVPSLPELLSPCSLLRITRS</sequence>
<organism evidence="1 2">
    <name type="scientific">Theobroma cacao</name>
    <name type="common">Cacao</name>
    <name type="synonym">Cocoa</name>
    <dbReference type="NCBI Taxonomy" id="3641"/>
    <lineage>
        <taxon>Eukaryota</taxon>
        <taxon>Viridiplantae</taxon>
        <taxon>Streptophyta</taxon>
        <taxon>Embryophyta</taxon>
        <taxon>Tracheophyta</taxon>
        <taxon>Spermatophyta</taxon>
        <taxon>Magnoliopsida</taxon>
        <taxon>eudicotyledons</taxon>
        <taxon>Gunneridae</taxon>
        <taxon>Pentapetalae</taxon>
        <taxon>rosids</taxon>
        <taxon>malvids</taxon>
        <taxon>Malvales</taxon>
        <taxon>Malvaceae</taxon>
        <taxon>Byttnerioideae</taxon>
        <taxon>Theobroma</taxon>
    </lineage>
</organism>